<dbReference type="GO" id="GO:0003755">
    <property type="term" value="F:peptidyl-prolyl cis-trans isomerase activity"/>
    <property type="evidence" value="ECO:0007669"/>
    <property type="project" value="UniProtKB-UniRule"/>
</dbReference>
<keyword evidence="10" id="KW-1185">Reference proteome</keyword>
<dbReference type="EC" id="5.2.1.8" evidence="6"/>
<evidence type="ECO:0000256" key="2">
    <source>
        <dbReference type="ARBA" id="ARBA00006577"/>
    </source>
</evidence>
<evidence type="ECO:0000259" key="8">
    <source>
        <dbReference type="PROSITE" id="PS50059"/>
    </source>
</evidence>
<dbReference type="FunFam" id="3.10.50.40:FF:000006">
    <property type="entry name" value="Peptidyl-prolyl cis-trans isomerase"/>
    <property type="match status" value="1"/>
</dbReference>
<gene>
    <name evidence="9" type="ORF">EPA93_42700</name>
</gene>
<protein>
    <recommendedName>
        <fullName evidence="6">Peptidyl-prolyl cis-trans isomerase</fullName>
        <ecNumber evidence="6">5.2.1.8</ecNumber>
    </recommendedName>
</protein>
<dbReference type="EMBL" id="CP035758">
    <property type="protein sequence ID" value="QBD83755.1"/>
    <property type="molecule type" value="Genomic_DNA"/>
</dbReference>
<comment type="similarity">
    <text evidence="2 6">Belongs to the FKBP-type PPIase family.</text>
</comment>
<keyword evidence="3 5" id="KW-0697">Rotamase</keyword>
<proteinExistence type="inferred from homology"/>
<dbReference type="SUPFAM" id="SSF54534">
    <property type="entry name" value="FKBP-like"/>
    <property type="match status" value="1"/>
</dbReference>
<dbReference type="PROSITE" id="PS50059">
    <property type="entry name" value="FKBP_PPIASE"/>
    <property type="match status" value="1"/>
</dbReference>
<reference evidence="9 10" key="1">
    <citation type="submission" date="2019-01" db="EMBL/GenBank/DDBJ databases">
        <title>Ktedonosporobacter rubrisoli SCAWS-G2.</title>
        <authorList>
            <person name="Huang Y."/>
            <person name="Yan B."/>
        </authorList>
    </citation>
    <scope>NUCLEOTIDE SEQUENCE [LARGE SCALE GENOMIC DNA]</scope>
    <source>
        <strain evidence="9 10">SCAWS-G2</strain>
    </source>
</reference>
<feature type="region of interest" description="Disordered" evidence="7">
    <location>
        <begin position="1"/>
        <end position="21"/>
    </location>
</feature>
<dbReference type="InterPro" id="IPR001179">
    <property type="entry name" value="PPIase_FKBP_dom"/>
</dbReference>
<evidence type="ECO:0000313" key="10">
    <source>
        <dbReference type="Proteomes" id="UP000290365"/>
    </source>
</evidence>
<dbReference type="InterPro" id="IPR046357">
    <property type="entry name" value="PPIase_dom_sf"/>
</dbReference>
<dbReference type="Proteomes" id="UP000290365">
    <property type="component" value="Chromosome"/>
</dbReference>
<evidence type="ECO:0000256" key="5">
    <source>
        <dbReference type="PROSITE-ProRule" id="PRU00277"/>
    </source>
</evidence>
<dbReference type="PANTHER" id="PTHR43811:SF19">
    <property type="entry name" value="39 KDA FK506-BINDING NUCLEAR PROTEIN"/>
    <property type="match status" value="1"/>
</dbReference>
<evidence type="ECO:0000313" key="9">
    <source>
        <dbReference type="EMBL" id="QBD83755.1"/>
    </source>
</evidence>
<evidence type="ECO:0000256" key="6">
    <source>
        <dbReference type="RuleBase" id="RU003915"/>
    </source>
</evidence>
<comment type="catalytic activity">
    <reaction evidence="1 5 6">
        <text>[protein]-peptidylproline (omega=180) = [protein]-peptidylproline (omega=0)</text>
        <dbReference type="Rhea" id="RHEA:16237"/>
        <dbReference type="Rhea" id="RHEA-COMP:10747"/>
        <dbReference type="Rhea" id="RHEA-COMP:10748"/>
        <dbReference type="ChEBI" id="CHEBI:83833"/>
        <dbReference type="ChEBI" id="CHEBI:83834"/>
        <dbReference type="EC" id="5.2.1.8"/>
    </reaction>
</comment>
<evidence type="ECO:0000256" key="3">
    <source>
        <dbReference type="ARBA" id="ARBA00023110"/>
    </source>
</evidence>
<feature type="domain" description="PPIase FKBP-type" evidence="8">
    <location>
        <begin position="48"/>
        <end position="138"/>
    </location>
</feature>
<dbReference type="PANTHER" id="PTHR43811">
    <property type="entry name" value="FKBP-TYPE PEPTIDYL-PROLYL CIS-TRANS ISOMERASE FKPA"/>
    <property type="match status" value="1"/>
</dbReference>
<evidence type="ECO:0000256" key="7">
    <source>
        <dbReference type="SAM" id="MobiDB-lite"/>
    </source>
</evidence>
<dbReference type="AlphaFoldDB" id="A0A4P6K6I7"/>
<evidence type="ECO:0000256" key="1">
    <source>
        <dbReference type="ARBA" id="ARBA00000971"/>
    </source>
</evidence>
<dbReference type="OrthoDB" id="280278at2"/>
<accession>A0A4P6K6I7</accession>
<dbReference type="Pfam" id="PF00254">
    <property type="entry name" value="FKBP_C"/>
    <property type="match status" value="1"/>
</dbReference>
<dbReference type="KEGG" id="kbs:EPA93_42700"/>
<evidence type="ECO:0000256" key="4">
    <source>
        <dbReference type="ARBA" id="ARBA00023235"/>
    </source>
</evidence>
<organism evidence="9 10">
    <name type="scientific">Ktedonosporobacter rubrisoli</name>
    <dbReference type="NCBI Taxonomy" id="2509675"/>
    <lineage>
        <taxon>Bacteria</taxon>
        <taxon>Bacillati</taxon>
        <taxon>Chloroflexota</taxon>
        <taxon>Ktedonobacteria</taxon>
        <taxon>Ktedonobacterales</taxon>
        <taxon>Ktedonosporobacteraceae</taxon>
        <taxon>Ktedonosporobacter</taxon>
    </lineage>
</organism>
<keyword evidence="4 5" id="KW-0413">Isomerase</keyword>
<name>A0A4P6K6I7_KTERU</name>
<sequence length="138" mass="14127">MSTVTAGSPIPSAGPATPPTVTGTPKALADGLKYIDVKEGQGPEAKAGSSVTVQYTGWFASNGQKFDSSYDHGGQPFTVAPLGQAQVIKGWNEGLVGMKAGGTRRLFIPAALAYGSQPPQGIPPNADLIFDVTALIVQ</sequence>
<dbReference type="Gene3D" id="3.10.50.40">
    <property type="match status" value="1"/>
</dbReference>